<dbReference type="EnsemblPlants" id="OBART01G19980.1">
    <property type="protein sequence ID" value="OBART01G19980.1"/>
    <property type="gene ID" value="OBART01G19980"/>
</dbReference>
<dbReference type="Gramene" id="OBART01G19980.1">
    <property type="protein sequence ID" value="OBART01G19980.1"/>
    <property type="gene ID" value="OBART01G19980"/>
</dbReference>
<organism evidence="1">
    <name type="scientific">Oryza barthii</name>
    <dbReference type="NCBI Taxonomy" id="65489"/>
    <lineage>
        <taxon>Eukaryota</taxon>
        <taxon>Viridiplantae</taxon>
        <taxon>Streptophyta</taxon>
        <taxon>Embryophyta</taxon>
        <taxon>Tracheophyta</taxon>
        <taxon>Spermatophyta</taxon>
        <taxon>Magnoliopsida</taxon>
        <taxon>Liliopsida</taxon>
        <taxon>Poales</taxon>
        <taxon>Poaceae</taxon>
        <taxon>BOP clade</taxon>
        <taxon>Oryzoideae</taxon>
        <taxon>Oryzeae</taxon>
        <taxon>Oryzinae</taxon>
        <taxon>Oryza</taxon>
    </lineage>
</organism>
<reference evidence="1" key="1">
    <citation type="journal article" date="2009" name="Rice">
        <title>De Novo Next Generation Sequencing of Plant Genomes.</title>
        <authorList>
            <person name="Rounsley S."/>
            <person name="Marri P.R."/>
            <person name="Yu Y."/>
            <person name="He R."/>
            <person name="Sisneros N."/>
            <person name="Goicoechea J.L."/>
            <person name="Lee S.J."/>
            <person name="Angelova A."/>
            <person name="Kudrna D."/>
            <person name="Luo M."/>
            <person name="Affourtit J."/>
            <person name="Desany B."/>
            <person name="Knight J."/>
            <person name="Niazi F."/>
            <person name="Egholm M."/>
            <person name="Wing R.A."/>
        </authorList>
    </citation>
    <scope>NUCLEOTIDE SEQUENCE [LARGE SCALE GENOMIC DNA]</scope>
    <source>
        <strain evidence="1">cv. IRGC 105608</strain>
    </source>
</reference>
<keyword evidence="2" id="KW-1185">Reference proteome</keyword>
<evidence type="ECO:0000313" key="1">
    <source>
        <dbReference type="EnsemblPlants" id="OBART01G19980.1"/>
    </source>
</evidence>
<sequence length="68" mass="8033">MQDLYTIYKFDVYSMYIGIWNEEYWKQEDGGGAWGSVEEDDRQLSTHTQQLKITVKGFSDWTAKSKND</sequence>
<dbReference type="PaxDb" id="65489-OBART01G19980.1"/>
<name>A0A0D3EQB5_9ORYZ</name>
<accession>A0A0D3EQB5</accession>
<dbReference type="HOGENOM" id="CLU_2797933_0_0_1"/>
<protein>
    <submittedName>
        <fullName evidence="1">Uncharacterized protein</fullName>
    </submittedName>
</protein>
<dbReference type="Proteomes" id="UP000026960">
    <property type="component" value="Chromosome 1"/>
</dbReference>
<reference evidence="1" key="2">
    <citation type="submission" date="2015-03" db="UniProtKB">
        <authorList>
            <consortium name="EnsemblPlants"/>
        </authorList>
    </citation>
    <scope>IDENTIFICATION</scope>
</reference>
<evidence type="ECO:0000313" key="2">
    <source>
        <dbReference type="Proteomes" id="UP000026960"/>
    </source>
</evidence>
<proteinExistence type="predicted"/>
<dbReference type="AlphaFoldDB" id="A0A0D3EQB5"/>